<feature type="transmembrane region" description="Helical" evidence="5">
    <location>
        <begin position="65"/>
        <end position="82"/>
    </location>
</feature>
<dbReference type="InterPro" id="IPR007300">
    <property type="entry name" value="CidB/LrgB"/>
</dbReference>
<dbReference type="GO" id="GO:0016020">
    <property type="term" value="C:membrane"/>
    <property type="evidence" value="ECO:0007669"/>
    <property type="project" value="UniProtKB-SubCell"/>
</dbReference>
<dbReference type="PANTHER" id="PTHR30249:SF0">
    <property type="entry name" value="PLASTIDAL GLYCOLATE_GLYCERATE TRANSLOCATOR 1, CHLOROPLASTIC"/>
    <property type="match status" value="1"/>
</dbReference>
<feature type="transmembrane region" description="Helical" evidence="5">
    <location>
        <begin position="94"/>
        <end position="116"/>
    </location>
</feature>
<keyword evidence="3 5" id="KW-1133">Transmembrane helix</keyword>
<dbReference type="PANTHER" id="PTHR30249">
    <property type="entry name" value="PUTATIVE SEROTONIN TRANSPORTER"/>
    <property type="match status" value="1"/>
</dbReference>
<comment type="subcellular location">
    <subcellularLocation>
        <location evidence="1">Membrane</location>
        <topology evidence="1">Multi-pass membrane protein</topology>
    </subcellularLocation>
</comment>
<keyword evidence="2 5" id="KW-0812">Transmembrane</keyword>
<evidence type="ECO:0000256" key="3">
    <source>
        <dbReference type="ARBA" id="ARBA00022989"/>
    </source>
</evidence>
<dbReference type="OrthoDB" id="9811701at2"/>
<keyword evidence="4 5" id="KW-0472">Membrane</keyword>
<gene>
    <name evidence="6" type="ORF">SAMN04487911_110106</name>
</gene>
<accession>A0A1M6GBP3</accession>
<name>A0A1M6GBP3_9FLAO</name>
<evidence type="ECO:0000313" key="6">
    <source>
        <dbReference type="EMBL" id="SHJ07408.1"/>
    </source>
</evidence>
<dbReference type="STRING" id="558155.SAMN04487911_110106"/>
<feature type="transmembrane region" description="Helical" evidence="5">
    <location>
        <begin position="149"/>
        <end position="169"/>
    </location>
</feature>
<evidence type="ECO:0000256" key="5">
    <source>
        <dbReference type="SAM" id="Phobius"/>
    </source>
</evidence>
<organism evidence="6 7">
    <name type="scientific">Arenibacter nanhaiticus</name>
    <dbReference type="NCBI Taxonomy" id="558155"/>
    <lineage>
        <taxon>Bacteria</taxon>
        <taxon>Pseudomonadati</taxon>
        <taxon>Bacteroidota</taxon>
        <taxon>Flavobacteriia</taxon>
        <taxon>Flavobacteriales</taxon>
        <taxon>Flavobacteriaceae</taxon>
        <taxon>Arenibacter</taxon>
    </lineage>
</organism>
<feature type="transmembrane region" description="Helical" evidence="5">
    <location>
        <begin position="32"/>
        <end position="53"/>
    </location>
</feature>
<reference evidence="6 7" key="1">
    <citation type="submission" date="2016-11" db="EMBL/GenBank/DDBJ databases">
        <authorList>
            <person name="Jaros S."/>
            <person name="Januszkiewicz K."/>
            <person name="Wedrychowicz H."/>
        </authorList>
    </citation>
    <scope>NUCLEOTIDE SEQUENCE [LARGE SCALE GENOMIC DNA]</scope>
    <source>
        <strain evidence="6 7">CGMCC 1.8863</strain>
    </source>
</reference>
<evidence type="ECO:0000313" key="7">
    <source>
        <dbReference type="Proteomes" id="UP000184231"/>
    </source>
</evidence>
<dbReference type="RefSeq" id="WP_072764307.1">
    <property type="nucleotide sequence ID" value="NZ_FQYX01000010.1"/>
</dbReference>
<dbReference type="Proteomes" id="UP000184231">
    <property type="component" value="Unassembled WGS sequence"/>
</dbReference>
<dbReference type="EMBL" id="FQYX01000010">
    <property type="protein sequence ID" value="SHJ07408.1"/>
    <property type="molecule type" value="Genomic_DNA"/>
</dbReference>
<protein>
    <submittedName>
        <fullName evidence="6">TIGR00659 family protein</fullName>
    </submittedName>
</protein>
<dbReference type="Pfam" id="PF04172">
    <property type="entry name" value="LrgB"/>
    <property type="match status" value="1"/>
</dbReference>
<evidence type="ECO:0000256" key="4">
    <source>
        <dbReference type="ARBA" id="ARBA00023136"/>
    </source>
</evidence>
<feature type="transmembrane region" description="Helical" evidence="5">
    <location>
        <begin position="6"/>
        <end position="25"/>
    </location>
</feature>
<feature type="transmembrane region" description="Helical" evidence="5">
    <location>
        <begin position="205"/>
        <end position="226"/>
    </location>
</feature>
<proteinExistence type="predicted"/>
<sequence>MDNLFESPIFGVFITLLAFFGANALRKRIPLAIFNPVLMATVSIIVVLVVFKIDIEAYNKGGDLLTFFLGPSIVALGVFFYEKYEEIKNDFIPFFIAVIVGGLMSIVSVVLILLLFNVPLVIVKSLASKSVTTPIAIEVSKMIGGIPEITAGIVILVGIFGNAFGPAILKFMGITSKSALGAALGTAAHGIGTARALEEGKLTGVYSGLAMCVNGIVTAVVTPYIIDCFL</sequence>
<keyword evidence="7" id="KW-1185">Reference proteome</keyword>
<evidence type="ECO:0000256" key="1">
    <source>
        <dbReference type="ARBA" id="ARBA00004141"/>
    </source>
</evidence>
<evidence type="ECO:0000256" key="2">
    <source>
        <dbReference type="ARBA" id="ARBA00022692"/>
    </source>
</evidence>
<dbReference type="AlphaFoldDB" id="A0A1M6GBP3"/>